<protein>
    <submittedName>
        <fullName evidence="2">Melanoma-associated antigen G1</fullName>
    </submittedName>
</protein>
<proteinExistence type="predicted"/>
<accession>A0A0L7R4X0</accession>
<dbReference type="PROSITE" id="PS50838">
    <property type="entry name" value="MAGE"/>
    <property type="match status" value="1"/>
</dbReference>
<feature type="domain" description="MAGE" evidence="1">
    <location>
        <begin position="1"/>
        <end position="174"/>
    </location>
</feature>
<dbReference type="InterPro" id="IPR041899">
    <property type="entry name" value="MAGE_WH2"/>
</dbReference>
<dbReference type="SMART" id="SM01373">
    <property type="entry name" value="MAGE"/>
    <property type="match status" value="1"/>
</dbReference>
<dbReference type="STRING" id="597456.A0A0L7R4X0"/>
<gene>
    <name evidence="2" type="ORF">WH47_12729</name>
</gene>
<dbReference type="PANTHER" id="PTHR11736:SF14">
    <property type="entry name" value="NSE3 HOMOLOG, SMC5-SMC6 COMPLEX COMPONENT"/>
    <property type="match status" value="1"/>
</dbReference>
<evidence type="ECO:0000313" key="2">
    <source>
        <dbReference type="EMBL" id="KOC65930.1"/>
    </source>
</evidence>
<dbReference type="AlphaFoldDB" id="A0A0L7R4X0"/>
<dbReference type="Pfam" id="PF01454">
    <property type="entry name" value="MAGE"/>
    <property type="match status" value="1"/>
</dbReference>
<dbReference type="Gene3D" id="1.10.10.1200">
    <property type="entry name" value="MAGE homology domain, winged helix WH1 motif"/>
    <property type="match status" value="1"/>
</dbReference>
<evidence type="ECO:0000259" key="1">
    <source>
        <dbReference type="PROSITE" id="PS50838"/>
    </source>
</evidence>
<dbReference type="Proteomes" id="UP000053825">
    <property type="component" value="Unassembled WGS sequence"/>
</dbReference>
<dbReference type="InterPro" id="IPR002190">
    <property type="entry name" value="MHD_dom"/>
</dbReference>
<evidence type="ECO:0000313" key="3">
    <source>
        <dbReference type="Proteomes" id="UP000053825"/>
    </source>
</evidence>
<dbReference type="InterPro" id="IPR037445">
    <property type="entry name" value="MAGE"/>
</dbReference>
<sequence>MKSIFGNQRKYFHGVMNKVKGHLSKIFGYRLVELEGNKYILVNEIQNELPHIYPAAKEASRQVLLFLVLTHIFMHDESCSEEMLFNFLTNLGISCMDNQCNVYFGNVKHLITEIFVAQKYLDKTIMVKEDLSKAEFKWGPRAEHEFSRRTALEFVSEVYNGCPINSWPLQYKAAMAREQTTDNPNE</sequence>
<name>A0A0L7R4X0_9HYME</name>
<dbReference type="GO" id="GO:0005634">
    <property type="term" value="C:nucleus"/>
    <property type="evidence" value="ECO:0007669"/>
    <property type="project" value="TreeGrafter"/>
</dbReference>
<reference evidence="2 3" key="1">
    <citation type="submission" date="2015-07" db="EMBL/GenBank/DDBJ databases">
        <title>The genome of Habropoda laboriosa.</title>
        <authorList>
            <person name="Pan H."/>
            <person name="Kapheim K."/>
        </authorList>
    </citation>
    <scope>NUCLEOTIDE SEQUENCE [LARGE SCALE GENOMIC DNA]</scope>
    <source>
        <strain evidence="2">0110345459</strain>
    </source>
</reference>
<dbReference type="PANTHER" id="PTHR11736">
    <property type="entry name" value="MELANOMA-ASSOCIATED ANTIGEN MAGE ANTIGEN"/>
    <property type="match status" value="1"/>
</dbReference>
<dbReference type="EMBL" id="KQ414654">
    <property type="protein sequence ID" value="KOC65930.1"/>
    <property type="molecule type" value="Genomic_DNA"/>
</dbReference>
<organism evidence="2 3">
    <name type="scientific">Habropoda laboriosa</name>
    <dbReference type="NCBI Taxonomy" id="597456"/>
    <lineage>
        <taxon>Eukaryota</taxon>
        <taxon>Metazoa</taxon>
        <taxon>Ecdysozoa</taxon>
        <taxon>Arthropoda</taxon>
        <taxon>Hexapoda</taxon>
        <taxon>Insecta</taxon>
        <taxon>Pterygota</taxon>
        <taxon>Neoptera</taxon>
        <taxon>Endopterygota</taxon>
        <taxon>Hymenoptera</taxon>
        <taxon>Apocrita</taxon>
        <taxon>Aculeata</taxon>
        <taxon>Apoidea</taxon>
        <taxon>Anthophila</taxon>
        <taxon>Apidae</taxon>
        <taxon>Habropoda</taxon>
    </lineage>
</organism>
<dbReference type="FunFam" id="1.10.10.1210:FF:000001">
    <property type="entry name" value="melanoma-associated antigen D1"/>
    <property type="match status" value="1"/>
</dbReference>
<dbReference type="Gene3D" id="1.10.10.1210">
    <property type="entry name" value="MAGE homology domain, winged helix WH2 motif"/>
    <property type="match status" value="1"/>
</dbReference>
<dbReference type="InterPro" id="IPR041898">
    <property type="entry name" value="MAGE_WH1"/>
</dbReference>
<dbReference type="OrthoDB" id="205198at2759"/>
<keyword evidence="3" id="KW-1185">Reference proteome</keyword>